<dbReference type="OMA" id="NFMFQAK"/>
<gene>
    <name evidence="1" type="ORF">MARPO_0090s0073</name>
</gene>
<evidence type="ECO:0000313" key="1">
    <source>
        <dbReference type="EMBL" id="PTQ33339.1"/>
    </source>
</evidence>
<name>A0A2R6WHL7_MARPO</name>
<dbReference type="EMBL" id="KZ772762">
    <property type="protein sequence ID" value="PTQ33339.1"/>
    <property type="molecule type" value="Genomic_DNA"/>
</dbReference>
<protein>
    <submittedName>
        <fullName evidence="1">Uncharacterized protein</fullName>
    </submittedName>
</protein>
<sequence>MASAVCASSAHCCARTCSSSDTVSRSASRSRPTSSLLFPPAGKLSAGKCSISSRSRRSCGGVHVVRMGLRAVESYDASFQLLPECEERLRDLLKSETFCAQVAEQAQKGPDVKYVFSGELFQPVPWSPTTKHGMPQEYEKYLEDKEQYAIINVPPNFMFQAKIFKPSRLCAVYQRLGVDQ</sequence>
<accession>A0A2R6WHL7</accession>
<evidence type="ECO:0000313" key="2">
    <source>
        <dbReference type="Proteomes" id="UP000244005"/>
    </source>
</evidence>
<dbReference type="Gramene" id="Mp4g21480.1">
    <property type="protein sequence ID" value="Mp4g21480.1.cds"/>
    <property type="gene ID" value="Mp4g21480"/>
</dbReference>
<organism evidence="1 2">
    <name type="scientific">Marchantia polymorpha</name>
    <name type="common">Common liverwort</name>
    <name type="synonym">Marchantia aquatica</name>
    <dbReference type="NCBI Taxonomy" id="3197"/>
    <lineage>
        <taxon>Eukaryota</taxon>
        <taxon>Viridiplantae</taxon>
        <taxon>Streptophyta</taxon>
        <taxon>Embryophyta</taxon>
        <taxon>Marchantiophyta</taxon>
        <taxon>Marchantiopsida</taxon>
        <taxon>Marchantiidae</taxon>
        <taxon>Marchantiales</taxon>
        <taxon>Marchantiaceae</taxon>
        <taxon>Marchantia</taxon>
    </lineage>
</organism>
<keyword evidence="2" id="KW-1185">Reference proteome</keyword>
<proteinExistence type="predicted"/>
<reference evidence="2" key="1">
    <citation type="journal article" date="2017" name="Cell">
        <title>Insights into land plant evolution garnered from the Marchantia polymorpha genome.</title>
        <authorList>
            <person name="Bowman J.L."/>
            <person name="Kohchi T."/>
            <person name="Yamato K.T."/>
            <person name="Jenkins J."/>
            <person name="Shu S."/>
            <person name="Ishizaki K."/>
            <person name="Yamaoka S."/>
            <person name="Nishihama R."/>
            <person name="Nakamura Y."/>
            <person name="Berger F."/>
            <person name="Adam C."/>
            <person name="Aki S.S."/>
            <person name="Althoff F."/>
            <person name="Araki T."/>
            <person name="Arteaga-Vazquez M.A."/>
            <person name="Balasubrmanian S."/>
            <person name="Barry K."/>
            <person name="Bauer D."/>
            <person name="Boehm C.R."/>
            <person name="Briginshaw L."/>
            <person name="Caballero-Perez J."/>
            <person name="Catarino B."/>
            <person name="Chen F."/>
            <person name="Chiyoda S."/>
            <person name="Chovatia M."/>
            <person name="Davies K.M."/>
            <person name="Delmans M."/>
            <person name="Demura T."/>
            <person name="Dierschke T."/>
            <person name="Dolan L."/>
            <person name="Dorantes-Acosta A.E."/>
            <person name="Eklund D.M."/>
            <person name="Florent S.N."/>
            <person name="Flores-Sandoval E."/>
            <person name="Fujiyama A."/>
            <person name="Fukuzawa H."/>
            <person name="Galik B."/>
            <person name="Grimanelli D."/>
            <person name="Grimwood J."/>
            <person name="Grossniklaus U."/>
            <person name="Hamada T."/>
            <person name="Haseloff J."/>
            <person name="Hetherington A.J."/>
            <person name="Higo A."/>
            <person name="Hirakawa Y."/>
            <person name="Hundley H.N."/>
            <person name="Ikeda Y."/>
            <person name="Inoue K."/>
            <person name="Inoue S.I."/>
            <person name="Ishida S."/>
            <person name="Jia Q."/>
            <person name="Kakita M."/>
            <person name="Kanazawa T."/>
            <person name="Kawai Y."/>
            <person name="Kawashima T."/>
            <person name="Kennedy M."/>
            <person name="Kinose K."/>
            <person name="Kinoshita T."/>
            <person name="Kohara Y."/>
            <person name="Koide E."/>
            <person name="Komatsu K."/>
            <person name="Kopischke S."/>
            <person name="Kubo M."/>
            <person name="Kyozuka J."/>
            <person name="Lagercrantz U."/>
            <person name="Lin S.S."/>
            <person name="Lindquist E."/>
            <person name="Lipzen A.M."/>
            <person name="Lu C.W."/>
            <person name="De Luna E."/>
            <person name="Martienssen R.A."/>
            <person name="Minamino N."/>
            <person name="Mizutani M."/>
            <person name="Mizutani M."/>
            <person name="Mochizuki N."/>
            <person name="Monte I."/>
            <person name="Mosher R."/>
            <person name="Nagasaki H."/>
            <person name="Nakagami H."/>
            <person name="Naramoto S."/>
            <person name="Nishitani K."/>
            <person name="Ohtani M."/>
            <person name="Okamoto T."/>
            <person name="Okumura M."/>
            <person name="Phillips J."/>
            <person name="Pollak B."/>
            <person name="Reinders A."/>
            <person name="Rovekamp M."/>
            <person name="Sano R."/>
            <person name="Sawa S."/>
            <person name="Schmid M.W."/>
            <person name="Shirakawa M."/>
            <person name="Solano R."/>
            <person name="Spunde A."/>
            <person name="Suetsugu N."/>
            <person name="Sugano S."/>
            <person name="Sugiyama A."/>
            <person name="Sun R."/>
            <person name="Suzuki Y."/>
            <person name="Takenaka M."/>
            <person name="Takezawa D."/>
            <person name="Tomogane H."/>
            <person name="Tsuzuki M."/>
            <person name="Ueda T."/>
            <person name="Umeda M."/>
            <person name="Ward J.M."/>
            <person name="Watanabe Y."/>
            <person name="Yazaki K."/>
            <person name="Yokoyama R."/>
            <person name="Yoshitake Y."/>
            <person name="Yotsui I."/>
            <person name="Zachgo S."/>
            <person name="Schmutz J."/>
        </authorList>
    </citation>
    <scope>NUCLEOTIDE SEQUENCE [LARGE SCALE GENOMIC DNA]</scope>
    <source>
        <strain evidence="2">Tak-1</strain>
    </source>
</reference>
<dbReference type="Proteomes" id="UP000244005">
    <property type="component" value="Unassembled WGS sequence"/>
</dbReference>
<dbReference type="AlphaFoldDB" id="A0A2R6WHL7"/>
<dbReference type="OrthoDB" id="507949at2759"/>